<evidence type="ECO:0000256" key="1">
    <source>
        <dbReference type="SAM" id="MobiDB-lite"/>
    </source>
</evidence>
<feature type="compositionally biased region" description="Basic residues" evidence="1">
    <location>
        <begin position="64"/>
        <end position="74"/>
    </location>
</feature>
<dbReference type="Proteomes" id="UP001145021">
    <property type="component" value="Unassembled WGS sequence"/>
</dbReference>
<evidence type="ECO:0000313" key="3">
    <source>
        <dbReference type="Proteomes" id="UP001145021"/>
    </source>
</evidence>
<gene>
    <name evidence="2" type="ORF">LPJ64_005243</name>
</gene>
<name>A0A9W7XGT9_9FUNG</name>
<proteinExistence type="predicted"/>
<organism evidence="2 3">
    <name type="scientific">Coemansia asiatica</name>
    <dbReference type="NCBI Taxonomy" id="1052880"/>
    <lineage>
        <taxon>Eukaryota</taxon>
        <taxon>Fungi</taxon>
        <taxon>Fungi incertae sedis</taxon>
        <taxon>Zoopagomycota</taxon>
        <taxon>Kickxellomycotina</taxon>
        <taxon>Kickxellomycetes</taxon>
        <taxon>Kickxellales</taxon>
        <taxon>Kickxellaceae</taxon>
        <taxon>Coemansia</taxon>
    </lineage>
</organism>
<reference evidence="2" key="1">
    <citation type="submission" date="2022-07" db="EMBL/GenBank/DDBJ databases">
        <title>Phylogenomic reconstructions and comparative analyses of Kickxellomycotina fungi.</title>
        <authorList>
            <person name="Reynolds N.K."/>
            <person name="Stajich J.E."/>
            <person name="Barry K."/>
            <person name="Grigoriev I.V."/>
            <person name="Crous P."/>
            <person name="Smith M.E."/>
        </authorList>
    </citation>
    <scope>NUCLEOTIDE SEQUENCE</scope>
    <source>
        <strain evidence="2">NBRC 105413</strain>
    </source>
</reference>
<protein>
    <submittedName>
        <fullName evidence="2">Uncharacterized protein</fullName>
    </submittedName>
</protein>
<dbReference type="EMBL" id="JANBOH010000316">
    <property type="protein sequence ID" value="KAJ1642940.1"/>
    <property type="molecule type" value="Genomic_DNA"/>
</dbReference>
<evidence type="ECO:0000313" key="2">
    <source>
        <dbReference type="EMBL" id="KAJ1642940.1"/>
    </source>
</evidence>
<dbReference type="AlphaFoldDB" id="A0A9W7XGT9"/>
<feature type="compositionally biased region" description="Low complexity" evidence="1">
    <location>
        <begin position="75"/>
        <end position="85"/>
    </location>
</feature>
<sequence>MYTVDFTNNIIKNGSSIDSNMIHSPPPPARIPARRCSSVIISNSVAAAAETTGSVGLDRDIRKKAGPGNVRRRSSSSSSSSGGSSAYSNIIGKGEKEKLPFDDVLGKKARFYQENYECAFCDEEAETFGLMLKHIGSAHPWYDLSPHQNIK</sequence>
<comment type="caution">
    <text evidence="2">The sequence shown here is derived from an EMBL/GenBank/DDBJ whole genome shotgun (WGS) entry which is preliminary data.</text>
</comment>
<keyword evidence="3" id="KW-1185">Reference proteome</keyword>
<accession>A0A9W7XGT9</accession>
<feature type="region of interest" description="Disordered" evidence="1">
    <location>
        <begin position="50"/>
        <end position="89"/>
    </location>
</feature>